<evidence type="ECO:0000313" key="4">
    <source>
        <dbReference type="EMBL" id="GHE91959.1"/>
    </source>
</evidence>
<name>A0A919A7Y3_9ACTN</name>
<dbReference type="PANTHER" id="PTHR10314">
    <property type="entry name" value="CYSTATHIONINE BETA-SYNTHASE"/>
    <property type="match status" value="1"/>
</dbReference>
<dbReference type="InterPro" id="IPR050214">
    <property type="entry name" value="Cys_Synth/Cystath_Beta-Synth"/>
</dbReference>
<dbReference type="InterPro" id="IPR001926">
    <property type="entry name" value="TrpB-like_PALP"/>
</dbReference>
<protein>
    <submittedName>
        <fullName evidence="4">Cystathionine beta-synthase</fullName>
    </submittedName>
</protein>
<dbReference type="EMBL" id="BNBT01000178">
    <property type="protein sequence ID" value="GHE91959.1"/>
    <property type="molecule type" value="Genomic_DNA"/>
</dbReference>
<reference evidence="4" key="2">
    <citation type="submission" date="2020-09" db="EMBL/GenBank/DDBJ databases">
        <authorList>
            <person name="Sun Q."/>
            <person name="Ohkuma M."/>
        </authorList>
    </citation>
    <scope>NUCLEOTIDE SEQUENCE</scope>
    <source>
        <strain evidence="4">JCM 4784</strain>
    </source>
</reference>
<evidence type="ECO:0000256" key="2">
    <source>
        <dbReference type="ARBA" id="ARBA00022898"/>
    </source>
</evidence>
<keyword evidence="2" id="KW-0663">Pyridoxal phosphate</keyword>
<keyword evidence="5" id="KW-1185">Reference proteome</keyword>
<accession>A0A919A7Y3</accession>
<dbReference type="AlphaFoldDB" id="A0A919A7Y3"/>
<dbReference type="GO" id="GO:1901605">
    <property type="term" value="P:alpha-amino acid metabolic process"/>
    <property type="evidence" value="ECO:0007669"/>
    <property type="project" value="UniProtKB-ARBA"/>
</dbReference>
<dbReference type="InterPro" id="IPR036052">
    <property type="entry name" value="TrpB-like_PALP_sf"/>
</dbReference>
<dbReference type="Pfam" id="PF00291">
    <property type="entry name" value="PALP"/>
    <property type="match status" value="1"/>
</dbReference>
<comment type="cofactor">
    <cofactor evidence="1">
        <name>pyridoxal 5'-phosphate</name>
        <dbReference type="ChEBI" id="CHEBI:597326"/>
    </cofactor>
</comment>
<dbReference type="SUPFAM" id="SSF53686">
    <property type="entry name" value="Tryptophan synthase beta subunit-like PLP-dependent enzymes"/>
    <property type="match status" value="1"/>
</dbReference>
<evidence type="ECO:0000313" key="5">
    <source>
        <dbReference type="Proteomes" id="UP000608024"/>
    </source>
</evidence>
<dbReference type="Gene3D" id="3.40.50.1100">
    <property type="match status" value="2"/>
</dbReference>
<reference evidence="4" key="1">
    <citation type="journal article" date="2014" name="Int. J. Syst. Evol. Microbiol.">
        <title>Complete genome sequence of Corynebacterium casei LMG S-19264T (=DSM 44701T), isolated from a smear-ripened cheese.</title>
        <authorList>
            <consortium name="US DOE Joint Genome Institute (JGI-PGF)"/>
            <person name="Walter F."/>
            <person name="Albersmeier A."/>
            <person name="Kalinowski J."/>
            <person name="Ruckert C."/>
        </authorList>
    </citation>
    <scope>NUCLEOTIDE SEQUENCE</scope>
    <source>
        <strain evidence="4">JCM 4784</strain>
    </source>
</reference>
<feature type="domain" description="Tryptophan synthase beta chain-like PALP" evidence="3">
    <location>
        <begin position="36"/>
        <end position="267"/>
    </location>
</feature>
<dbReference type="RefSeq" id="WP_190140017.1">
    <property type="nucleotide sequence ID" value="NZ_BNBT01000178.1"/>
</dbReference>
<dbReference type="Proteomes" id="UP000608024">
    <property type="component" value="Unassembled WGS sequence"/>
</dbReference>
<comment type="caution">
    <text evidence="4">The sequence shown here is derived from an EMBL/GenBank/DDBJ whole genome shotgun (WGS) entry which is preliminary data.</text>
</comment>
<sequence>MPVTPPTYHSITEAQMMPRLVRLGPNLYGAVFTLMKLLPAHFILQRARERGELHHNTVLVETTSGTFGLALAMQAALTERELILVSDPAIDANLHRRLSDLGARVEICQEPAPVGGYQEARLRRLAEIRAQLPSTFCPEQYTNPDNPRSYERVSEQLIRTLGQVDCLVGPVGSGGSMSGTTRGLRAYTPDTLAIGVDSHSSVLFGPSDGPRELRGLGNSLWPGNLDHALFDEIHWCTAEEAYAYTRALHARHALFQGPTSGAAYLVAQWWARNHPDRLCVVMMPDEGYRYQATVYDDAWLAERGHVLDARQDAEPVTVTSPKEASGRWTRFAWGRRAYEDVPGVVPRSPAGPVPGREVLR</sequence>
<gene>
    <name evidence="4" type="ORF">GCM10018785_67980</name>
</gene>
<organism evidence="4 5">
    <name type="scientific">Streptomyces longispororuber</name>
    <dbReference type="NCBI Taxonomy" id="68230"/>
    <lineage>
        <taxon>Bacteria</taxon>
        <taxon>Bacillati</taxon>
        <taxon>Actinomycetota</taxon>
        <taxon>Actinomycetes</taxon>
        <taxon>Kitasatosporales</taxon>
        <taxon>Streptomycetaceae</taxon>
        <taxon>Streptomyces</taxon>
    </lineage>
</organism>
<evidence type="ECO:0000259" key="3">
    <source>
        <dbReference type="Pfam" id="PF00291"/>
    </source>
</evidence>
<evidence type="ECO:0000256" key="1">
    <source>
        <dbReference type="ARBA" id="ARBA00001933"/>
    </source>
</evidence>
<proteinExistence type="predicted"/>